<evidence type="ECO:0000313" key="8">
    <source>
        <dbReference type="Proteomes" id="UP001041814"/>
    </source>
</evidence>
<dbReference type="InterPro" id="IPR023885">
    <property type="entry name" value="4Fe4S-binding_SPASM_dom"/>
</dbReference>
<accession>A0ABS1DSB8</accession>
<evidence type="ECO:0000313" key="7">
    <source>
        <dbReference type="EMBL" id="MBK1712514.1"/>
    </source>
</evidence>
<keyword evidence="2" id="KW-0949">S-adenosyl-L-methionine</keyword>
<gene>
    <name evidence="7" type="ORF">CKO43_06930</name>
</gene>
<keyword evidence="4" id="KW-0408">Iron</keyword>
<name>A0ABS1DSB8_RUBGE</name>
<reference evidence="7" key="2">
    <citation type="journal article" date="2020" name="Microorganisms">
        <title>Osmotic Adaptation and Compatible Solute Biosynthesis of Phototrophic Bacteria as Revealed from Genome Analyses.</title>
        <authorList>
            <person name="Imhoff J.F."/>
            <person name="Rahn T."/>
            <person name="Kunzel S."/>
            <person name="Keller A."/>
            <person name="Neulinger S.C."/>
        </authorList>
    </citation>
    <scope>NUCLEOTIDE SEQUENCE</scope>
    <source>
        <strain evidence="7">IM 151</strain>
    </source>
</reference>
<dbReference type="EMBL" id="NRRU01000019">
    <property type="protein sequence ID" value="MBK1712514.1"/>
    <property type="molecule type" value="Genomic_DNA"/>
</dbReference>
<dbReference type="CDD" id="cd01335">
    <property type="entry name" value="Radical_SAM"/>
    <property type="match status" value="1"/>
</dbReference>
<keyword evidence="8" id="KW-1185">Reference proteome</keyword>
<sequence>MAPALGAQPVVASSRVFRGVIGASPQACRGDSCKTCHLRRALRPAFVMNMTVSVPVEHAAPAADLSVDPLGELESALARTSTSESLAPDVLARFHRLCGEMRLAEQIELDEGLLRHDAAHQPVAAALVIVELVMAMANFALAADLAETLFKRLPMDHRVQDTLTRARYYQQTGRVHERPGRELEGLVCPMLWNTVHLLPSGHVHQCCSVWLRRPVGNVFKASLQEIWDSREVRQVREFALQGDYRYCGKVSCPQIQRALFDDNEVNKAFWLHEAPPQPEAPKRFNLSYDLSCNLSCPSCRSRPIVAKGPDLERIETVTNSVLEMLKQGERVEVTGSGDPFASKSFRRLLTSLNRDEFPRLRITLMTNGQLMQRREWARFEHLHGMIDAVNVSVDAAEPATYRQLRRGGELADLLPNLEFIGELRASGAISQFRMCFVVQQLNYREMPDFVALASRVGADQVHFQMLHDWGSMPAPELASMRVHLSDHPEFDAFVAVLRGLPQSARPQIISDFSSLL</sequence>
<reference evidence="7" key="1">
    <citation type="submission" date="2017-08" db="EMBL/GenBank/DDBJ databases">
        <authorList>
            <person name="Imhoff J.F."/>
            <person name="Rahn T."/>
            <person name="Kuenzel S."/>
            <person name="Neulinger S.C."/>
        </authorList>
    </citation>
    <scope>NUCLEOTIDE SEQUENCE</scope>
    <source>
        <strain evidence="7">IM 151</strain>
    </source>
</reference>
<dbReference type="PROSITE" id="PS51918">
    <property type="entry name" value="RADICAL_SAM"/>
    <property type="match status" value="1"/>
</dbReference>
<dbReference type="PANTHER" id="PTHR11228:SF7">
    <property type="entry name" value="PQQA PEPTIDE CYCLASE"/>
    <property type="match status" value="1"/>
</dbReference>
<dbReference type="InterPro" id="IPR013785">
    <property type="entry name" value="Aldolase_TIM"/>
</dbReference>
<comment type="caution">
    <text evidence="7">The sequence shown here is derived from an EMBL/GenBank/DDBJ whole genome shotgun (WGS) entry which is preliminary data.</text>
</comment>
<comment type="cofactor">
    <cofactor evidence="1">
        <name>[4Fe-4S] cluster</name>
        <dbReference type="ChEBI" id="CHEBI:49883"/>
    </cofactor>
</comment>
<dbReference type="SFLD" id="SFLDS00029">
    <property type="entry name" value="Radical_SAM"/>
    <property type="match status" value="1"/>
</dbReference>
<protein>
    <recommendedName>
        <fullName evidence="6">Radical SAM core domain-containing protein</fullName>
    </recommendedName>
</protein>
<dbReference type="PANTHER" id="PTHR11228">
    <property type="entry name" value="RADICAL SAM DOMAIN PROTEIN"/>
    <property type="match status" value="1"/>
</dbReference>
<dbReference type="CDD" id="cd21109">
    <property type="entry name" value="SPASM"/>
    <property type="match status" value="1"/>
</dbReference>
<organism evidence="7 8">
    <name type="scientific">Rubrivivax gelatinosus</name>
    <name type="common">Rhodocyclus gelatinosus</name>
    <name type="synonym">Rhodopseudomonas gelatinosa</name>
    <dbReference type="NCBI Taxonomy" id="28068"/>
    <lineage>
        <taxon>Bacteria</taxon>
        <taxon>Pseudomonadati</taxon>
        <taxon>Pseudomonadota</taxon>
        <taxon>Betaproteobacteria</taxon>
        <taxon>Burkholderiales</taxon>
        <taxon>Sphaerotilaceae</taxon>
        <taxon>Rubrivivax</taxon>
    </lineage>
</organism>
<feature type="domain" description="Radical SAM core" evidence="6">
    <location>
        <begin position="278"/>
        <end position="503"/>
    </location>
</feature>
<dbReference type="Proteomes" id="UP001041814">
    <property type="component" value="Unassembled WGS sequence"/>
</dbReference>
<evidence type="ECO:0000256" key="1">
    <source>
        <dbReference type="ARBA" id="ARBA00001966"/>
    </source>
</evidence>
<dbReference type="Pfam" id="PF04055">
    <property type="entry name" value="Radical_SAM"/>
    <property type="match status" value="1"/>
</dbReference>
<keyword evidence="3" id="KW-0479">Metal-binding</keyword>
<evidence type="ECO:0000256" key="3">
    <source>
        <dbReference type="ARBA" id="ARBA00022723"/>
    </source>
</evidence>
<dbReference type="SFLD" id="SFLDG01067">
    <property type="entry name" value="SPASM/twitch_domain_containing"/>
    <property type="match status" value="1"/>
</dbReference>
<dbReference type="InterPro" id="IPR058240">
    <property type="entry name" value="rSAM_sf"/>
</dbReference>
<proteinExistence type="predicted"/>
<dbReference type="Pfam" id="PF13186">
    <property type="entry name" value="SPASM"/>
    <property type="match status" value="1"/>
</dbReference>
<evidence type="ECO:0000256" key="5">
    <source>
        <dbReference type="ARBA" id="ARBA00023014"/>
    </source>
</evidence>
<dbReference type="Gene3D" id="3.20.20.70">
    <property type="entry name" value="Aldolase class I"/>
    <property type="match status" value="2"/>
</dbReference>
<evidence type="ECO:0000256" key="4">
    <source>
        <dbReference type="ARBA" id="ARBA00023004"/>
    </source>
</evidence>
<dbReference type="InterPro" id="IPR007197">
    <property type="entry name" value="rSAM"/>
</dbReference>
<dbReference type="SUPFAM" id="SSF102114">
    <property type="entry name" value="Radical SAM enzymes"/>
    <property type="match status" value="2"/>
</dbReference>
<keyword evidence="5" id="KW-0411">Iron-sulfur</keyword>
<evidence type="ECO:0000259" key="6">
    <source>
        <dbReference type="PROSITE" id="PS51918"/>
    </source>
</evidence>
<dbReference type="InterPro" id="IPR050377">
    <property type="entry name" value="Radical_SAM_PqqE_MftC-like"/>
</dbReference>
<evidence type="ECO:0000256" key="2">
    <source>
        <dbReference type="ARBA" id="ARBA00022691"/>
    </source>
</evidence>